<name>A0ABR1UH94_9PEZI</name>
<feature type="repeat" description="ANK" evidence="3">
    <location>
        <begin position="317"/>
        <end position="358"/>
    </location>
</feature>
<dbReference type="SMART" id="SM00248">
    <property type="entry name" value="ANK"/>
    <property type="match status" value="5"/>
</dbReference>
<proteinExistence type="predicted"/>
<organism evidence="4 5">
    <name type="scientific">Apiospora saccharicola</name>
    <dbReference type="NCBI Taxonomy" id="335842"/>
    <lineage>
        <taxon>Eukaryota</taxon>
        <taxon>Fungi</taxon>
        <taxon>Dikarya</taxon>
        <taxon>Ascomycota</taxon>
        <taxon>Pezizomycotina</taxon>
        <taxon>Sordariomycetes</taxon>
        <taxon>Xylariomycetidae</taxon>
        <taxon>Amphisphaeriales</taxon>
        <taxon>Apiosporaceae</taxon>
        <taxon>Apiospora</taxon>
    </lineage>
</organism>
<reference evidence="4 5" key="1">
    <citation type="submission" date="2023-01" db="EMBL/GenBank/DDBJ databases">
        <title>Analysis of 21 Apiospora genomes using comparative genomics revels a genus with tremendous synthesis potential of carbohydrate active enzymes and secondary metabolites.</title>
        <authorList>
            <person name="Sorensen T."/>
        </authorList>
    </citation>
    <scope>NUCLEOTIDE SEQUENCE [LARGE SCALE GENOMIC DNA]</scope>
    <source>
        <strain evidence="4 5">CBS 83171</strain>
    </source>
</reference>
<dbReference type="InterPro" id="IPR036770">
    <property type="entry name" value="Ankyrin_rpt-contain_sf"/>
</dbReference>
<gene>
    <name evidence="4" type="ORF">PG996_011181</name>
</gene>
<accession>A0ABR1UH94</accession>
<protein>
    <submittedName>
        <fullName evidence="4">Dil and ankyrin domain-containing protein</fullName>
    </submittedName>
</protein>
<comment type="caution">
    <text evidence="4">The sequence shown here is derived from an EMBL/GenBank/DDBJ whole genome shotgun (WGS) entry which is preliminary data.</text>
</comment>
<dbReference type="PANTHER" id="PTHR24189:SF50">
    <property type="entry name" value="ANKYRIN REPEAT AND SOCS BOX PROTEIN 2"/>
    <property type="match status" value="1"/>
</dbReference>
<dbReference type="InterPro" id="IPR002110">
    <property type="entry name" value="Ankyrin_rpt"/>
</dbReference>
<dbReference type="Pfam" id="PF00023">
    <property type="entry name" value="Ank"/>
    <property type="match status" value="1"/>
</dbReference>
<keyword evidence="2 3" id="KW-0040">ANK repeat</keyword>
<keyword evidence="5" id="KW-1185">Reference proteome</keyword>
<evidence type="ECO:0000256" key="2">
    <source>
        <dbReference type="ARBA" id="ARBA00023043"/>
    </source>
</evidence>
<dbReference type="PRINTS" id="PR01415">
    <property type="entry name" value="ANKYRIN"/>
</dbReference>
<dbReference type="Pfam" id="PF12796">
    <property type="entry name" value="Ank_2"/>
    <property type="match status" value="1"/>
</dbReference>
<dbReference type="EMBL" id="JAQQWM010000007">
    <property type="protein sequence ID" value="KAK8057244.1"/>
    <property type="molecule type" value="Genomic_DNA"/>
</dbReference>
<dbReference type="PROSITE" id="PS50297">
    <property type="entry name" value="ANK_REP_REGION"/>
    <property type="match status" value="2"/>
</dbReference>
<dbReference type="SUPFAM" id="SSF48403">
    <property type="entry name" value="Ankyrin repeat"/>
    <property type="match status" value="1"/>
</dbReference>
<dbReference type="PROSITE" id="PS50088">
    <property type="entry name" value="ANK_REPEAT"/>
    <property type="match status" value="3"/>
</dbReference>
<feature type="repeat" description="ANK" evidence="3">
    <location>
        <begin position="119"/>
        <end position="147"/>
    </location>
</feature>
<dbReference type="Gene3D" id="1.25.40.20">
    <property type="entry name" value="Ankyrin repeat-containing domain"/>
    <property type="match status" value="3"/>
</dbReference>
<feature type="repeat" description="ANK" evidence="3">
    <location>
        <begin position="56"/>
        <end position="88"/>
    </location>
</feature>
<evidence type="ECO:0000256" key="3">
    <source>
        <dbReference type="PROSITE-ProRule" id="PRU00023"/>
    </source>
</evidence>
<sequence length="533" mass="59491">MWAARNGSLRTLTIALEYGADPNTVGPDEADTEDTLNLYADVTRLNYVDDRWLHREYGTPLHFAAKAGRDDIVAALLDAGANVHAVSRGVCNCRIHGTSEEGPVDPSGDDIFPLPHWLPLHHAICQGHLSTANLLLDRGAPLHMCYEPCGREDLPKLPSLVHSAAAKGLETMVQRALDTDVRTDLQGDSELDSPLDYALETWDNEGVIKRLVVAGHNLNIVSRFRNITVRRACRVKNYAAALNMLREGANPRWGASIDVETRSLLHLASTPVPRTTIIDLPVSHAERTLKQSDLIRSLIKDHGFVVDEPYIIDEETNSLTPLHLALLHGEAVWDDRVINGHIVKLLLELGADANKQAFGGDDPLTLALNPVFNVVAVREKKTDKKEEEEEEEERDTPEVISDHMLEPVGLLLDAGARLINIYKDEEIDIKYGPLDRVVKVAGPAPEQHQGRRLLEYVMSRATTANITEDELDEFCDNVLQNNDEEPATTILREKRRLFPPEASSDSEQLCPRNDFVLQEQPRPTYWNKLVLLE</sequence>
<dbReference type="Proteomes" id="UP001446871">
    <property type="component" value="Unassembled WGS sequence"/>
</dbReference>
<evidence type="ECO:0000313" key="4">
    <source>
        <dbReference type="EMBL" id="KAK8057244.1"/>
    </source>
</evidence>
<dbReference type="InterPro" id="IPR050745">
    <property type="entry name" value="Multifunctional_regulatory"/>
</dbReference>
<dbReference type="PANTHER" id="PTHR24189">
    <property type="entry name" value="MYOTROPHIN"/>
    <property type="match status" value="1"/>
</dbReference>
<evidence type="ECO:0000313" key="5">
    <source>
        <dbReference type="Proteomes" id="UP001446871"/>
    </source>
</evidence>
<keyword evidence="1" id="KW-0677">Repeat</keyword>
<evidence type="ECO:0000256" key="1">
    <source>
        <dbReference type="ARBA" id="ARBA00022737"/>
    </source>
</evidence>